<reference evidence="2" key="1">
    <citation type="journal article" date="2022" name="Mol. Ecol. Resour.">
        <title>The genomes of chicory, endive, great burdock and yacon provide insights into Asteraceae palaeo-polyploidization history and plant inulin production.</title>
        <authorList>
            <person name="Fan W."/>
            <person name="Wang S."/>
            <person name="Wang H."/>
            <person name="Wang A."/>
            <person name="Jiang F."/>
            <person name="Liu H."/>
            <person name="Zhao H."/>
            <person name="Xu D."/>
            <person name="Zhang Y."/>
        </authorList>
    </citation>
    <scope>NUCLEOTIDE SEQUENCE [LARGE SCALE GENOMIC DNA]</scope>
    <source>
        <strain evidence="2">cv. Yunnan</strain>
    </source>
</reference>
<organism evidence="1 2">
    <name type="scientific">Smallanthus sonchifolius</name>
    <dbReference type="NCBI Taxonomy" id="185202"/>
    <lineage>
        <taxon>Eukaryota</taxon>
        <taxon>Viridiplantae</taxon>
        <taxon>Streptophyta</taxon>
        <taxon>Embryophyta</taxon>
        <taxon>Tracheophyta</taxon>
        <taxon>Spermatophyta</taxon>
        <taxon>Magnoliopsida</taxon>
        <taxon>eudicotyledons</taxon>
        <taxon>Gunneridae</taxon>
        <taxon>Pentapetalae</taxon>
        <taxon>asterids</taxon>
        <taxon>campanulids</taxon>
        <taxon>Asterales</taxon>
        <taxon>Asteraceae</taxon>
        <taxon>Asteroideae</taxon>
        <taxon>Heliantheae alliance</taxon>
        <taxon>Millerieae</taxon>
        <taxon>Smallanthus</taxon>
    </lineage>
</organism>
<reference evidence="1 2" key="2">
    <citation type="journal article" date="2022" name="Mol. Ecol. Resour.">
        <title>The genomes of chicory, endive, great burdock and yacon provide insights into Asteraceae paleo-polyploidization history and plant inulin production.</title>
        <authorList>
            <person name="Fan W."/>
            <person name="Wang S."/>
            <person name="Wang H."/>
            <person name="Wang A."/>
            <person name="Jiang F."/>
            <person name="Liu H."/>
            <person name="Zhao H."/>
            <person name="Xu D."/>
            <person name="Zhang Y."/>
        </authorList>
    </citation>
    <scope>NUCLEOTIDE SEQUENCE [LARGE SCALE GENOMIC DNA]</scope>
    <source>
        <strain evidence="2">cv. Yunnan</strain>
        <tissue evidence="1">Leaves</tissue>
    </source>
</reference>
<dbReference type="Proteomes" id="UP001056120">
    <property type="component" value="Linkage Group LG16"/>
</dbReference>
<dbReference type="EMBL" id="CM042033">
    <property type="protein sequence ID" value="KAI3774303.1"/>
    <property type="molecule type" value="Genomic_DNA"/>
</dbReference>
<comment type="caution">
    <text evidence="1">The sequence shown here is derived from an EMBL/GenBank/DDBJ whole genome shotgun (WGS) entry which is preliminary data.</text>
</comment>
<protein>
    <submittedName>
        <fullName evidence="1">Uncharacterized protein</fullName>
    </submittedName>
</protein>
<evidence type="ECO:0000313" key="2">
    <source>
        <dbReference type="Proteomes" id="UP001056120"/>
    </source>
</evidence>
<gene>
    <name evidence="1" type="ORF">L1987_48853</name>
</gene>
<accession>A0ACB9FU39</accession>
<evidence type="ECO:0000313" key="1">
    <source>
        <dbReference type="EMBL" id="KAI3774303.1"/>
    </source>
</evidence>
<sequence length="803" mass="93359">MYNGIGLQTARGSGTNGYIQSNKFFVKPKTNRVSTGNSGGYEAGQGIAGVSRKPNNEILEHDRKRQIQLKLVVLEDKLVDQGYTDDEIAEKLNEARRTLEAALASEDAGGAVAAVTNSDHKVSDTQTHQVAARKQKQMETLKNALGIVNEEDMKKYVPASDDEKNDPVVDGKHEKDTEVGKDGLDELKNYKKKTSKRKDVSSDSGSDSDTDTCSERSDSESDSDVDIRKGSRKSSSKHIKGKKRHDSDDSESDSDVDVRKSRGKSSSKNNKGKKRHDSDDSESESDVDVRKSRGKSSSKNNKGIKRHDSDDSDYAKKHVGNVKKRFDSDGSSSSDERPDIRSLKGKKLPSTRGREHDSDDDDSGEDRYERKQKRMENKVEKHISSPNDYGRGINDRWDGGSSKHDVLRPDYRETRHEKERVGRRHDTVDEESHKYIHQKKVEVERGGRRKLDVDCEEFKKDIRSIKDTRTGEKKRHVSDDEESDEDMHQKKVEVERGGRRKPDADREEFNKDIRSIKDTRTGEKKRHVSDDEEMHQKKVEVERGGRRKPDVDREEFKKDIRSRKDTRTGEKRRYDSDDEESDEALHQKKVEVERGGRRNLDVDREEVKKDREEFKRDIRSKNDPRTGERRRHDSDDEESDKDMHQKKVEVERGGRRNLDVDCEEFKKDVRSREDIRAGEKRRHDSDDDMNVRHKKEKLERGGRRQDGDNHERMMKIPSRIEQKHQIRTNDHEDEKYLQGRKDIGDEENRQDRKHKRSEDDERYKKLEKDSREHGSRYDSERDRHSKRSRYDSDRRYDGGRSRH</sequence>
<name>A0ACB9FU39_9ASTR</name>
<proteinExistence type="predicted"/>
<keyword evidence="2" id="KW-1185">Reference proteome</keyword>